<keyword evidence="2" id="KW-1185">Reference proteome</keyword>
<dbReference type="EMBL" id="JANRMS010000808">
    <property type="protein sequence ID" value="KAJ3534149.1"/>
    <property type="molecule type" value="Genomic_DNA"/>
</dbReference>
<organism evidence="1 2">
    <name type="scientific">Fusarium decemcellulare</name>
    <dbReference type="NCBI Taxonomy" id="57161"/>
    <lineage>
        <taxon>Eukaryota</taxon>
        <taxon>Fungi</taxon>
        <taxon>Dikarya</taxon>
        <taxon>Ascomycota</taxon>
        <taxon>Pezizomycotina</taxon>
        <taxon>Sordariomycetes</taxon>
        <taxon>Hypocreomycetidae</taxon>
        <taxon>Hypocreales</taxon>
        <taxon>Nectriaceae</taxon>
        <taxon>Fusarium</taxon>
        <taxon>Fusarium decemcellulare species complex</taxon>
    </lineage>
</organism>
<evidence type="ECO:0000313" key="2">
    <source>
        <dbReference type="Proteomes" id="UP001148629"/>
    </source>
</evidence>
<dbReference type="Proteomes" id="UP001148629">
    <property type="component" value="Unassembled WGS sequence"/>
</dbReference>
<accession>A0ACC1S893</accession>
<gene>
    <name evidence="1" type="ORF">NM208_g7666</name>
</gene>
<proteinExistence type="predicted"/>
<reference evidence="1" key="1">
    <citation type="submission" date="2022-08" db="EMBL/GenBank/DDBJ databases">
        <title>Genome Sequence of Fusarium decemcellulare.</title>
        <authorList>
            <person name="Buettner E."/>
        </authorList>
    </citation>
    <scope>NUCLEOTIDE SEQUENCE</scope>
    <source>
        <strain evidence="1">Babe19</strain>
    </source>
</reference>
<sequence length="256" mass="29755">MRCSYGSGGFQGYSYGALSSMTPSHSREPSTSRRSSAYAPSARSRQKNSTDEYHSRTSNAHTRESSLAGRTSIDSECGHYHHRRQPERRRSDDASQRPYDRQRHRHHQYPAYHSRNRDDTHGRRRYRPRELGSPSKERSLSYPTEAKVVMVKSNKKKNKTWQQRISLGLAKSKEHSQVKPERPVSIEPKTKKKGKWAWWGKKKNNSPGNPEKEPAVKARDINREPSPRPGVWEWIGEEPPPHQSPDTLKQLFEREY</sequence>
<name>A0ACC1S893_9HYPO</name>
<comment type="caution">
    <text evidence="1">The sequence shown here is derived from an EMBL/GenBank/DDBJ whole genome shotgun (WGS) entry which is preliminary data.</text>
</comment>
<evidence type="ECO:0000313" key="1">
    <source>
        <dbReference type="EMBL" id="KAJ3534149.1"/>
    </source>
</evidence>
<protein>
    <submittedName>
        <fullName evidence="1">Uncharacterized protein</fullName>
    </submittedName>
</protein>